<dbReference type="SMART" id="SM00219">
    <property type="entry name" value="TyrKc"/>
    <property type="match status" value="1"/>
</dbReference>
<dbReference type="InterPro" id="IPR000719">
    <property type="entry name" value="Prot_kinase_dom"/>
</dbReference>
<proteinExistence type="inferred from homology"/>
<dbReference type="SMART" id="SM00285">
    <property type="entry name" value="PBD"/>
    <property type="match status" value="1"/>
</dbReference>
<sequence length="700" mass="80271">MGQFLKTGQCFKNGTAKKQDKDIYKGTFLSGKLLLVDFVRIRMLEDIRLCYCENPYEPKLICNTRVFGAPNLYKLYKSREDSEEKCEEEEEDDMNKNINFGEPESNLVAEILINNRIENEAQIVNFINYVYRLNSEHCTDSLFKLASVFDKTVLGVLWKYTEHFNKTTALEFNQWLRKQNIDFLNQDPERKVLKSQESETVKIRVRTLSVLDNQFYDEVADSIVSTIPRHHAYIKQLKDDGYEVIGYCKKSKKATPNGHHSIRSFRTKKKLRSFGSSLTLDKLELSSQKANAWKKQFGEKILDISKPTKFEHGIHVEYDDGSGKFMGLPDVWQESFPSSDVLDTTFIHPSLVPQYPNGMGFKGLPKAWSETLSKRADDAYSDLDGSTMTSSRKSSVKQHDMDDIADNPMTNPESIYTDFALIAEGESGPMFVAKHVATDRTVAIKKISKSASLKLSKIRNELITMKMSRHPNVVEFITSYVTKDEIWVVMEYMDVALSDILSIEIDCDGNQIRLEECVIARITRDILRALTRIHKLNRIHRDIRSDNILLNSRGEVKLTDFGQCAQLTKLQPKRNSIVGTPYWMAPELIKGQYYDDKVDIWSLGILLVEMAQNNPPYVELPPLKALYLIASNGIPPLQEPERWSDEFKDFLQLCITLDPAQRPDANTLLRHPFILSFAGTTEDMVQLIEKAKMIEQTLLV</sequence>
<dbReference type="Gene3D" id="3.30.200.20">
    <property type="entry name" value="Phosphorylase Kinase, domain 1"/>
    <property type="match status" value="1"/>
</dbReference>
<reference evidence="12" key="1">
    <citation type="journal article" date="2020" name="Microb. Genom.">
        <title>Genetic diversity of clinical and environmental Mucorales isolates obtained from an investigation of mucormycosis cases among solid organ transplant recipients.</title>
        <authorList>
            <person name="Nguyen M.H."/>
            <person name="Kaul D."/>
            <person name="Muto C."/>
            <person name="Cheng S.J."/>
            <person name="Richter R.A."/>
            <person name="Bruno V.M."/>
            <person name="Liu G."/>
            <person name="Beyhan S."/>
            <person name="Sundermann A.J."/>
            <person name="Mounaud S."/>
            <person name="Pasculle A.W."/>
            <person name="Nierman W.C."/>
            <person name="Driscoll E."/>
            <person name="Cumbie R."/>
            <person name="Clancy C.J."/>
            <person name="Dupont C.L."/>
        </authorList>
    </citation>
    <scope>NUCLEOTIDE SEQUENCE</scope>
    <source>
        <strain evidence="12">GL11</strain>
    </source>
</reference>
<evidence type="ECO:0000259" key="11">
    <source>
        <dbReference type="PROSITE" id="PS50108"/>
    </source>
</evidence>
<evidence type="ECO:0000256" key="9">
    <source>
        <dbReference type="ARBA" id="ARBA00048679"/>
    </source>
</evidence>
<keyword evidence="4" id="KW-0479">Metal-binding</keyword>
<dbReference type="FunFam" id="1.10.510.10:FF:000768">
    <property type="entry name" value="Non-specific serine/threonine protein kinase"/>
    <property type="match status" value="1"/>
</dbReference>
<dbReference type="PROSITE" id="PS50011">
    <property type="entry name" value="PROTEIN_KINASE_DOM"/>
    <property type="match status" value="1"/>
</dbReference>
<name>A0A9P7BTY8_RHIOR</name>
<dbReference type="InterPro" id="IPR000095">
    <property type="entry name" value="CRIB_dom"/>
</dbReference>
<dbReference type="Pfam" id="PF00069">
    <property type="entry name" value="Pkinase"/>
    <property type="match status" value="1"/>
</dbReference>
<dbReference type="GO" id="GO:0004713">
    <property type="term" value="F:protein tyrosine kinase activity"/>
    <property type="evidence" value="ECO:0007669"/>
    <property type="project" value="InterPro"/>
</dbReference>
<comment type="catalytic activity">
    <reaction evidence="9">
        <text>L-seryl-[protein] + ATP = O-phospho-L-seryl-[protein] + ADP + H(+)</text>
        <dbReference type="Rhea" id="RHEA:17989"/>
        <dbReference type="Rhea" id="RHEA-COMP:9863"/>
        <dbReference type="Rhea" id="RHEA-COMP:11604"/>
        <dbReference type="ChEBI" id="CHEBI:15378"/>
        <dbReference type="ChEBI" id="CHEBI:29999"/>
        <dbReference type="ChEBI" id="CHEBI:30616"/>
        <dbReference type="ChEBI" id="CHEBI:83421"/>
        <dbReference type="ChEBI" id="CHEBI:456216"/>
        <dbReference type="EC" id="2.7.11.1"/>
    </reaction>
</comment>
<comment type="caution">
    <text evidence="12">The sequence shown here is derived from an EMBL/GenBank/DDBJ whole genome shotgun (WGS) entry which is preliminary data.</text>
</comment>
<evidence type="ECO:0000256" key="1">
    <source>
        <dbReference type="ARBA" id="ARBA00001946"/>
    </source>
</evidence>
<evidence type="ECO:0000256" key="3">
    <source>
        <dbReference type="ARBA" id="ARBA00022679"/>
    </source>
</evidence>
<evidence type="ECO:0000256" key="8">
    <source>
        <dbReference type="ARBA" id="ARBA00047899"/>
    </source>
</evidence>
<dbReference type="InterPro" id="IPR020635">
    <property type="entry name" value="Tyr_kinase_cat_dom"/>
</dbReference>
<dbReference type="PANTHER" id="PTHR45832:SF22">
    <property type="entry name" value="SERINE_THREONINE-PROTEIN KINASE SAMKA-RELATED"/>
    <property type="match status" value="1"/>
</dbReference>
<feature type="domain" description="CRIB" evidence="11">
    <location>
        <begin position="304"/>
        <end position="317"/>
    </location>
</feature>
<dbReference type="CDD" id="cd06614">
    <property type="entry name" value="STKc_PAK"/>
    <property type="match status" value="1"/>
</dbReference>
<evidence type="ECO:0000256" key="4">
    <source>
        <dbReference type="ARBA" id="ARBA00022723"/>
    </source>
</evidence>
<dbReference type="InterPro" id="IPR036936">
    <property type="entry name" value="CRIB_dom_sf"/>
</dbReference>
<dbReference type="EMBL" id="JAANQT010000557">
    <property type="protein sequence ID" value="KAG1310027.1"/>
    <property type="molecule type" value="Genomic_DNA"/>
</dbReference>
<gene>
    <name evidence="12" type="ORF">G6F64_004861</name>
</gene>
<dbReference type="PANTHER" id="PTHR45832">
    <property type="entry name" value="SERINE/THREONINE-PROTEIN KINASE SAMKA-RELATED-RELATED"/>
    <property type="match status" value="1"/>
</dbReference>
<feature type="domain" description="Protein kinase" evidence="10">
    <location>
        <begin position="416"/>
        <end position="674"/>
    </location>
</feature>
<dbReference type="Pfam" id="PF00786">
    <property type="entry name" value="PBD"/>
    <property type="match status" value="1"/>
</dbReference>
<evidence type="ECO:0000256" key="5">
    <source>
        <dbReference type="ARBA" id="ARBA00022741"/>
    </source>
</evidence>
<evidence type="ECO:0000259" key="10">
    <source>
        <dbReference type="PROSITE" id="PS50011"/>
    </source>
</evidence>
<keyword evidence="3" id="KW-0808">Transferase</keyword>
<comment type="cofactor">
    <cofactor evidence="1">
        <name>Mg(2+)</name>
        <dbReference type="ChEBI" id="CHEBI:18420"/>
    </cofactor>
</comment>
<dbReference type="GO" id="GO:0005524">
    <property type="term" value="F:ATP binding"/>
    <property type="evidence" value="ECO:0007669"/>
    <property type="project" value="UniProtKB-KW"/>
</dbReference>
<keyword evidence="6" id="KW-0067">ATP-binding</keyword>
<organism evidence="12 13">
    <name type="scientific">Rhizopus oryzae</name>
    <name type="common">Mucormycosis agent</name>
    <name type="synonym">Rhizopus arrhizus var. delemar</name>
    <dbReference type="NCBI Taxonomy" id="64495"/>
    <lineage>
        <taxon>Eukaryota</taxon>
        <taxon>Fungi</taxon>
        <taxon>Fungi incertae sedis</taxon>
        <taxon>Mucoromycota</taxon>
        <taxon>Mucoromycotina</taxon>
        <taxon>Mucoromycetes</taxon>
        <taxon>Mucorales</taxon>
        <taxon>Mucorineae</taxon>
        <taxon>Rhizopodaceae</taxon>
        <taxon>Rhizopus</taxon>
    </lineage>
</organism>
<evidence type="ECO:0000256" key="7">
    <source>
        <dbReference type="ARBA" id="ARBA00022842"/>
    </source>
</evidence>
<comment type="catalytic activity">
    <reaction evidence="8">
        <text>L-threonyl-[protein] + ATP = O-phospho-L-threonyl-[protein] + ADP + H(+)</text>
        <dbReference type="Rhea" id="RHEA:46608"/>
        <dbReference type="Rhea" id="RHEA-COMP:11060"/>
        <dbReference type="Rhea" id="RHEA-COMP:11605"/>
        <dbReference type="ChEBI" id="CHEBI:15378"/>
        <dbReference type="ChEBI" id="CHEBI:30013"/>
        <dbReference type="ChEBI" id="CHEBI:30616"/>
        <dbReference type="ChEBI" id="CHEBI:61977"/>
        <dbReference type="ChEBI" id="CHEBI:456216"/>
        <dbReference type="EC" id="2.7.11.1"/>
    </reaction>
</comment>
<dbReference type="PROSITE" id="PS50108">
    <property type="entry name" value="CRIB"/>
    <property type="match status" value="1"/>
</dbReference>
<dbReference type="GO" id="GO:0004674">
    <property type="term" value="F:protein serine/threonine kinase activity"/>
    <property type="evidence" value="ECO:0007669"/>
    <property type="project" value="UniProtKB-EC"/>
</dbReference>
<dbReference type="Gene3D" id="3.90.810.10">
    <property type="entry name" value="CRIB domain"/>
    <property type="match status" value="1"/>
</dbReference>
<dbReference type="Proteomes" id="UP000716291">
    <property type="component" value="Unassembled WGS sequence"/>
</dbReference>
<dbReference type="GO" id="GO:0046872">
    <property type="term" value="F:metal ion binding"/>
    <property type="evidence" value="ECO:0007669"/>
    <property type="project" value="UniProtKB-KW"/>
</dbReference>
<evidence type="ECO:0000256" key="2">
    <source>
        <dbReference type="ARBA" id="ARBA00008874"/>
    </source>
</evidence>
<keyword evidence="13" id="KW-1185">Reference proteome</keyword>
<dbReference type="InterPro" id="IPR051931">
    <property type="entry name" value="PAK3-like"/>
</dbReference>
<evidence type="ECO:0008006" key="14">
    <source>
        <dbReference type="Google" id="ProtNLM"/>
    </source>
</evidence>
<evidence type="ECO:0000313" key="13">
    <source>
        <dbReference type="Proteomes" id="UP000716291"/>
    </source>
</evidence>
<accession>A0A9P7BTY8</accession>
<dbReference type="InterPro" id="IPR011009">
    <property type="entry name" value="Kinase-like_dom_sf"/>
</dbReference>
<keyword evidence="7" id="KW-0460">Magnesium</keyword>
<dbReference type="OrthoDB" id="248923at2759"/>
<evidence type="ECO:0000313" key="12">
    <source>
        <dbReference type="EMBL" id="KAG1310027.1"/>
    </source>
</evidence>
<dbReference type="SUPFAM" id="SSF56112">
    <property type="entry name" value="Protein kinase-like (PK-like)"/>
    <property type="match status" value="1"/>
</dbReference>
<dbReference type="AlphaFoldDB" id="A0A9P7BTY8"/>
<keyword evidence="5" id="KW-0547">Nucleotide-binding</keyword>
<comment type="similarity">
    <text evidence="2">Belongs to the protein kinase superfamily. STE Ser/Thr protein kinase family. STE20 subfamily.</text>
</comment>
<dbReference type="Gene3D" id="1.10.510.10">
    <property type="entry name" value="Transferase(Phosphotransferase) domain 1"/>
    <property type="match status" value="1"/>
</dbReference>
<protein>
    <recommendedName>
        <fullName evidence="14">Non-specific serine/threonine protein kinase</fullName>
    </recommendedName>
</protein>
<evidence type="ECO:0000256" key="6">
    <source>
        <dbReference type="ARBA" id="ARBA00022840"/>
    </source>
</evidence>